<keyword evidence="3" id="KW-1185">Reference proteome</keyword>
<dbReference type="Proteomes" id="UP001530400">
    <property type="component" value="Unassembled WGS sequence"/>
</dbReference>
<gene>
    <name evidence="2" type="ORF">ACHAWO_011166</name>
</gene>
<evidence type="ECO:0000313" key="3">
    <source>
        <dbReference type="Proteomes" id="UP001530400"/>
    </source>
</evidence>
<dbReference type="Gene3D" id="3.40.50.300">
    <property type="entry name" value="P-loop containing nucleotide triphosphate hydrolases"/>
    <property type="match status" value="1"/>
</dbReference>
<dbReference type="EMBL" id="JALLPJ020000216">
    <property type="protein sequence ID" value="KAL3798491.1"/>
    <property type="molecule type" value="Genomic_DNA"/>
</dbReference>
<organism evidence="2 3">
    <name type="scientific">Cyclotella atomus</name>
    <dbReference type="NCBI Taxonomy" id="382360"/>
    <lineage>
        <taxon>Eukaryota</taxon>
        <taxon>Sar</taxon>
        <taxon>Stramenopiles</taxon>
        <taxon>Ochrophyta</taxon>
        <taxon>Bacillariophyta</taxon>
        <taxon>Coscinodiscophyceae</taxon>
        <taxon>Thalassiosirophycidae</taxon>
        <taxon>Stephanodiscales</taxon>
        <taxon>Stephanodiscaceae</taxon>
        <taxon>Cyclotella</taxon>
    </lineage>
</organism>
<proteinExistence type="predicted"/>
<accession>A0ABD3QFD6</accession>
<sequence>MTEVHSSPTHAPYRDDVELEMTSMSDHEVHDDGSDEGQLMLREGSKTDEPANRSRCRKCPWMLLALILLVASAVGFVNKHDIVLDLAMVKKVLHMNRCSFCTSMVKLESTTGEVIQIFELQLFSNGVNIAPDGIATQSSTYKLLTADMAVDDDVSSFSHTALEDGGAWWQLELKDEHSVEKLTILNRFCGGPSDPPSCLCRLSFAKLSFMDESGAVILTESFGNTCHEEQLDLDLSSCNDQPKISMEEESDQEDGVMESTYEPTYFPSKVPSTNAPIVSTSAPTYNPTYMPSKSPTFNTIDVETPDMPLKITSSNSSPLEDEIEPEALINPSTDFSLLKQTQIANYISGKALILNIHITHHAGTSVCSKMTDCGPTPSFACMKQKSGDGSPWPENDPELNRFDLNYDDADVLVTTFRPYFHFMSMEYPHYGNLHNMNWEYPALVSMIVMRNPLDRFLAGGKCGSFHNSIINEADPDPDNGVVQRLYWEYANDICADNYALRVLAADNRCDENNMEGCFQSAKSLLERFTFILDEDCLDESMEAMGNVLGLHITADGFESRHHHYHPSAQERINNETLYEFLLNKFHYDMQLYEWSKNMSVVRCSDLVYEIEDLIEEDDNVTTIVEESNSHSEDIPVN</sequence>
<comment type="caution">
    <text evidence="2">The sequence shown here is derived from an EMBL/GenBank/DDBJ whole genome shotgun (WGS) entry which is preliminary data.</text>
</comment>
<keyword evidence="1" id="KW-0812">Transmembrane</keyword>
<name>A0ABD3QFD6_9STRA</name>
<reference evidence="2 3" key="1">
    <citation type="submission" date="2024-10" db="EMBL/GenBank/DDBJ databases">
        <title>Updated reference genomes for cyclostephanoid diatoms.</title>
        <authorList>
            <person name="Roberts W.R."/>
            <person name="Alverson A.J."/>
        </authorList>
    </citation>
    <scope>NUCLEOTIDE SEQUENCE [LARGE SCALE GENOMIC DNA]</scope>
    <source>
        <strain evidence="2 3">AJA010-31</strain>
    </source>
</reference>
<keyword evidence="1" id="KW-0472">Membrane</keyword>
<evidence type="ECO:0000256" key="1">
    <source>
        <dbReference type="SAM" id="Phobius"/>
    </source>
</evidence>
<dbReference type="InterPro" id="IPR008979">
    <property type="entry name" value="Galactose-bd-like_sf"/>
</dbReference>
<keyword evidence="1" id="KW-1133">Transmembrane helix</keyword>
<dbReference type="AlphaFoldDB" id="A0ABD3QFD6"/>
<dbReference type="SUPFAM" id="SSF49785">
    <property type="entry name" value="Galactose-binding domain-like"/>
    <property type="match status" value="1"/>
</dbReference>
<evidence type="ECO:0000313" key="2">
    <source>
        <dbReference type="EMBL" id="KAL3798491.1"/>
    </source>
</evidence>
<protein>
    <submittedName>
        <fullName evidence="2">Uncharacterized protein</fullName>
    </submittedName>
</protein>
<feature type="transmembrane region" description="Helical" evidence="1">
    <location>
        <begin position="61"/>
        <end position="78"/>
    </location>
</feature>
<dbReference type="Gene3D" id="2.60.120.260">
    <property type="entry name" value="Galactose-binding domain-like"/>
    <property type="match status" value="1"/>
</dbReference>
<dbReference type="InterPro" id="IPR027417">
    <property type="entry name" value="P-loop_NTPase"/>
</dbReference>